<name>A0ABX2J1J9_9HYPH</name>
<proteinExistence type="predicted"/>
<gene>
    <name evidence="1" type="ORF">G6L72_02235</name>
</gene>
<dbReference type="RefSeq" id="WP_174002993.1">
    <property type="nucleotide sequence ID" value="NZ_JAAMCP010000001.1"/>
</dbReference>
<protein>
    <submittedName>
        <fullName evidence="1">Uncharacterized protein</fullName>
    </submittedName>
</protein>
<evidence type="ECO:0000313" key="2">
    <source>
        <dbReference type="Proteomes" id="UP000822331"/>
    </source>
</evidence>
<reference evidence="1 2" key="1">
    <citation type="journal article" date="2020" name="Science">
        <title>Unexpected conservation and global transmission of agrobacterial virulence plasmids.</title>
        <authorList>
            <person name="Weisberg A.J."/>
            <person name="Davis E.W. 2nd"/>
            <person name="Tabima J."/>
            <person name="Belcher M.S."/>
            <person name="Miller M."/>
            <person name="Kuo C.H."/>
            <person name="Loper J.E."/>
            <person name="Grunwald N.J."/>
            <person name="Putnam M.L."/>
            <person name="Chang J.H."/>
        </authorList>
    </citation>
    <scope>NUCLEOTIDE SEQUENCE [LARGE SCALE GENOMIC DNA]</scope>
    <source>
        <strain evidence="1 2">A19/93</strain>
    </source>
</reference>
<dbReference type="Proteomes" id="UP000822331">
    <property type="component" value="Unassembled WGS sequence"/>
</dbReference>
<organism evidence="1 2">
    <name type="scientific">Agrobacterium rubi</name>
    <dbReference type="NCBI Taxonomy" id="28099"/>
    <lineage>
        <taxon>Bacteria</taxon>
        <taxon>Pseudomonadati</taxon>
        <taxon>Pseudomonadota</taxon>
        <taxon>Alphaproteobacteria</taxon>
        <taxon>Hyphomicrobiales</taxon>
        <taxon>Rhizobiaceae</taxon>
        <taxon>Rhizobium/Agrobacterium group</taxon>
        <taxon>Agrobacterium</taxon>
    </lineage>
</organism>
<accession>A0ABX2J1J9</accession>
<keyword evidence="2" id="KW-1185">Reference proteome</keyword>
<comment type="caution">
    <text evidence="1">The sequence shown here is derived from an EMBL/GenBank/DDBJ whole genome shotgun (WGS) entry which is preliminary data.</text>
</comment>
<dbReference type="EMBL" id="JAAMCP010000001">
    <property type="protein sequence ID" value="NTF35533.1"/>
    <property type="molecule type" value="Genomic_DNA"/>
</dbReference>
<sequence>MSEMTRSDRETLVKIARQRERLAKGDAKARAAQLMADFEKQLDTRYRYDDNEVWSAAVEAAKVALKAAQEEVGRECARLGIPAAFAPSLNMGWASAGRQASKEERAEMRRIATKSVEAMLKTASTAIERRSVETQEQIMVGGLSSEEARQFLESMPTAENLMPALAIDSVQTLLLEETKS</sequence>
<evidence type="ECO:0000313" key="1">
    <source>
        <dbReference type="EMBL" id="NTF35533.1"/>
    </source>
</evidence>